<gene>
    <name evidence="7" type="ORF">IAA84_10860</name>
</gene>
<reference evidence="7" key="2">
    <citation type="journal article" date="2021" name="PeerJ">
        <title>Extensive microbial diversity within the chicken gut microbiome revealed by metagenomics and culture.</title>
        <authorList>
            <person name="Gilroy R."/>
            <person name="Ravi A."/>
            <person name="Getino M."/>
            <person name="Pursley I."/>
            <person name="Horton D.L."/>
            <person name="Alikhan N.F."/>
            <person name="Baker D."/>
            <person name="Gharbi K."/>
            <person name="Hall N."/>
            <person name="Watson M."/>
            <person name="Adriaenssens E.M."/>
            <person name="Foster-Nyarko E."/>
            <person name="Jarju S."/>
            <person name="Secka A."/>
            <person name="Antonio M."/>
            <person name="Oren A."/>
            <person name="Chaudhuri R.R."/>
            <person name="La Ragione R."/>
            <person name="Hildebrand F."/>
            <person name="Pallen M.J."/>
        </authorList>
    </citation>
    <scope>NUCLEOTIDE SEQUENCE</scope>
    <source>
        <strain evidence="7">13766</strain>
    </source>
</reference>
<dbReference type="InterPro" id="IPR005151">
    <property type="entry name" value="Tail-specific_protease"/>
</dbReference>
<dbReference type="Pfam" id="PF17820">
    <property type="entry name" value="PDZ_6"/>
    <property type="match status" value="1"/>
</dbReference>
<dbReference type="GO" id="GO:0007165">
    <property type="term" value="P:signal transduction"/>
    <property type="evidence" value="ECO:0007669"/>
    <property type="project" value="TreeGrafter"/>
</dbReference>
<dbReference type="AlphaFoldDB" id="A0A9D1K781"/>
<dbReference type="GO" id="GO:0006508">
    <property type="term" value="P:proteolysis"/>
    <property type="evidence" value="ECO:0007669"/>
    <property type="project" value="UniProtKB-KW"/>
</dbReference>
<dbReference type="Pfam" id="PF22694">
    <property type="entry name" value="CtpB_N-like"/>
    <property type="match status" value="1"/>
</dbReference>
<dbReference type="Gene3D" id="3.90.226.10">
    <property type="entry name" value="2-enoyl-CoA Hydratase, Chain A, domain 1"/>
    <property type="match status" value="1"/>
</dbReference>
<dbReference type="Pfam" id="PF03572">
    <property type="entry name" value="Peptidase_S41"/>
    <property type="match status" value="1"/>
</dbReference>
<dbReference type="EMBL" id="DVJN01000208">
    <property type="protein sequence ID" value="HIS93507.1"/>
    <property type="molecule type" value="Genomic_DNA"/>
</dbReference>
<dbReference type="Gene3D" id="3.30.750.44">
    <property type="match status" value="1"/>
</dbReference>
<keyword evidence="2 5" id="KW-0645">Protease</keyword>
<dbReference type="InterPro" id="IPR029045">
    <property type="entry name" value="ClpP/crotonase-like_dom_sf"/>
</dbReference>
<evidence type="ECO:0000313" key="8">
    <source>
        <dbReference type="Proteomes" id="UP000824140"/>
    </source>
</evidence>
<dbReference type="Gene3D" id="2.30.42.10">
    <property type="match status" value="1"/>
</dbReference>
<keyword evidence="4 5" id="KW-0720">Serine protease</keyword>
<evidence type="ECO:0000256" key="4">
    <source>
        <dbReference type="ARBA" id="ARBA00022825"/>
    </source>
</evidence>
<dbReference type="NCBIfam" id="TIGR00225">
    <property type="entry name" value="prc"/>
    <property type="match status" value="1"/>
</dbReference>
<keyword evidence="3 5" id="KW-0378">Hydrolase</keyword>
<accession>A0A9D1K781</accession>
<dbReference type="PROSITE" id="PS50106">
    <property type="entry name" value="PDZ"/>
    <property type="match status" value="1"/>
</dbReference>
<protein>
    <submittedName>
        <fullName evidence="7">S41 family peptidase</fullName>
    </submittedName>
</protein>
<dbReference type="GO" id="GO:0004175">
    <property type="term" value="F:endopeptidase activity"/>
    <property type="evidence" value="ECO:0007669"/>
    <property type="project" value="TreeGrafter"/>
</dbReference>
<dbReference type="PANTHER" id="PTHR32060:SF30">
    <property type="entry name" value="CARBOXY-TERMINAL PROCESSING PROTEASE CTPA"/>
    <property type="match status" value="1"/>
</dbReference>
<dbReference type="SMART" id="SM00228">
    <property type="entry name" value="PDZ"/>
    <property type="match status" value="1"/>
</dbReference>
<sequence length="390" mass="42406">MTRRTIAILAIAWMILVVAVASSAITLHAVGGAQAVAANYETLDEVLRIIEERYYVEVEESDLLEGAIRGAFSPLDEYSFYYSAEEMTAMMEQASGEYYGIGVLVTMDGEGGILLSRVYEGPAREAGLREGDRIIAIDGEALSVNNSADLTAATAKIKAETQTPVLLTIERSEDVFDVEVERAQVEANRTRHAILENGIGYLEISEFFGDDVEGTRAALDDFVAGGATKMVLDVRNNTGGDLNHVVQIADMLLPEGVIVSVEDRYGQSQHYDSQASYYDLEIVVLVNGMSASATEILAGALQDYDRAVVMGTQTFGKGIVQDVIQFENGAGMQLTTMQYFRPSGQPVHGVGIEPDIVVEPDETYDPANYNIDPATDNQLREAVKYLENIA</sequence>
<dbReference type="InterPro" id="IPR055210">
    <property type="entry name" value="CtpA/B_N"/>
</dbReference>
<evidence type="ECO:0000256" key="5">
    <source>
        <dbReference type="RuleBase" id="RU004404"/>
    </source>
</evidence>
<organism evidence="7 8">
    <name type="scientific">Candidatus Alectryocaccomicrobium excrementavium</name>
    <dbReference type="NCBI Taxonomy" id="2840668"/>
    <lineage>
        <taxon>Bacteria</taxon>
        <taxon>Bacillati</taxon>
        <taxon>Bacillota</taxon>
        <taxon>Clostridia</taxon>
        <taxon>Candidatus Alectryocaccomicrobium</taxon>
    </lineage>
</organism>
<proteinExistence type="inferred from homology"/>
<dbReference type="CDD" id="cd07560">
    <property type="entry name" value="Peptidase_S41_CPP"/>
    <property type="match status" value="1"/>
</dbReference>
<dbReference type="GO" id="GO:0030288">
    <property type="term" value="C:outer membrane-bounded periplasmic space"/>
    <property type="evidence" value="ECO:0007669"/>
    <property type="project" value="TreeGrafter"/>
</dbReference>
<dbReference type="PANTHER" id="PTHR32060">
    <property type="entry name" value="TAIL-SPECIFIC PROTEASE"/>
    <property type="match status" value="1"/>
</dbReference>
<dbReference type="GO" id="GO:0008236">
    <property type="term" value="F:serine-type peptidase activity"/>
    <property type="evidence" value="ECO:0007669"/>
    <property type="project" value="UniProtKB-KW"/>
</dbReference>
<name>A0A9D1K781_9FIRM</name>
<feature type="domain" description="PDZ" evidence="6">
    <location>
        <begin position="87"/>
        <end position="184"/>
    </location>
</feature>
<evidence type="ECO:0000313" key="7">
    <source>
        <dbReference type="EMBL" id="HIS93507.1"/>
    </source>
</evidence>
<evidence type="ECO:0000256" key="1">
    <source>
        <dbReference type="ARBA" id="ARBA00009179"/>
    </source>
</evidence>
<comment type="similarity">
    <text evidence="1 5">Belongs to the peptidase S41A family.</text>
</comment>
<dbReference type="SUPFAM" id="SSF50156">
    <property type="entry name" value="PDZ domain-like"/>
    <property type="match status" value="1"/>
</dbReference>
<dbReference type="InterPro" id="IPR001478">
    <property type="entry name" value="PDZ"/>
</dbReference>
<evidence type="ECO:0000256" key="2">
    <source>
        <dbReference type="ARBA" id="ARBA00022670"/>
    </source>
</evidence>
<dbReference type="InterPro" id="IPR004447">
    <property type="entry name" value="Peptidase_S41A"/>
</dbReference>
<evidence type="ECO:0000256" key="3">
    <source>
        <dbReference type="ARBA" id="ARBA00022801"/>
    </source>
</evidence>
<comment type="caution">
    <text evidence="7">The sequence shown here is derived from an EMBL/GenBank/DDBJ whole genome shotgun (WGS) entry which is preliminary data.</text>
</comment>
<dbReference type="Proteomes" id="UP000824140">
    <property type="component" value="Unassembled WGS sequence"/>
</dbReference>
<dbReference type="SUPFAM" id="SSF52096">
    <property type="entry name" value="ClpP/crotonase"/>
    <property type="match status" value="1"/>
</dbReference>
<reference evidence="7" key="1">
    <citation type="submission" date="2020-10" db="EMBL/GenBank/DDBJ databases">
        <authorList>
            <person name="Gilroy R."/>
        </authorList>
    </citation>
    <scope>NUCLEOTIDE SEQUENCE</scope>
    <source>
        <strain evidence="7">13766</strain>
    </source>
</reference>
<dbReference type="InterPro" id="IPR041489">
    <property type="entry name" value="PDZ_6"/>
</dbReference>
<dbReference type="InterPro" id="IPR036034">
    <property type="entry name" value="PDZ_sf"/>
</dbReference>
<dbReference type="SMART" id="SM00245">
    <property type="entry name" value="TSPc"/>
    <property type="match status" value="1"/>
</dbReference>
<evidence type="ECO:0000259" key="6">
    <source>
        <dbReference type="PROSITE" id="PS50106"/>
    </source>
</evidence>